<protein>
    <recommendedName>
        <fullName evidence="8">Phosphate-specific transport system accessory protein PhoU</fullName>
    </recommendedName>
</protein>
<evidence type="ECO:0000256" key="3">
    <source>
        <dbReference type="ARBA" id="ARBA00011738"/>
    </source>
</evidence>
<dbReference type="InterPro" id="IPR028366">
    <property type="entry name" value="PhoU"/>
</dbReference>
<keyword evidence="5 8" id="KW-0963">Cytoplasm</keyword>
<keyword evidence="12" id="KW-1185">Reference proteome</keyword>
<dbReference type="Gene3D" id="1.20.58.220">
    <property type="entry name" value="Phosphate transport system protein phou homolog 2, domain 2"/>
    <property type="match status" value="2"/>
</dbReference>
<evidence type="ECO:0000256" key="7">
    <source>
        <dbReference type="ARBA" id="ARBA00056181"/>
    </source>
</evidence>
<proteinExistence type="inferred from homology"/>
<dbReference type="FunFam" id="1.20.58.220:FF:000004">
    <property type="entry name" value="Phosphate-specific transport system accessory protein PhoU"/>
    <property type="match status" value="1"/>
</dbReference>
<keyword evidence="6 8" id="KW-0592">Phosphate transport</keyword>
<evidence type="ECO:0000256" key="9">
    <source>
        <dbReference type="SAM" id="MobiDB-lite"/>
    </source>
</evidence>
<dbReference type="NCBIfam" id="TIGR02135">
    <property type="entry name" value="phoU_full"/>
    <property type="match status" value="1"/>
</dbReference>
<evidence type="ECO:0000313" key="11">
    <source>
        <dbReference type="EMBL" id="MBA5779213.1"/>
    </source>
</evidence>
<dbReference type="RefSeq" id="WP_182168040.1">
    <property type="nucleotide sequence ID" value="NZ_JACFXV010000066.1"/>
</dbReference>
<evidence type="ECO:0000259" key="10">
    <source>
        <dbReference type="Pfam" id="PF01895"/>
    </source>
</evidence>
<dbReference type="PANTHER" id="PTHR42930:SF3">
    <property type="entry name" value="PHOSPHATE-SPECIFIC TRANSPORT SYSTEM ACCESSORY PROTEIN PHOU"/>
    <property type="match status" value="1"/>
</dbReference>
<dbReference type="Pfam" id="PF01895">
    <property type="entry name" value="PhoU"/>
    <property type="match status" value="2"/>
</dbReference>
<feature type="domain" description="PhoU" evidence="10">
    <location>
        <begin position="21"/>
        <end position="108"/>
    </location>
</feature>
<dbReference type="InterPro" id="IPR038078">
    <property type="entry name" value="PhoU-like_sf"/>
</dbReference>
<evidence type="ECO:0000313" key="12">
    <source>
        <dbReference type="Proteomes" id="UP000541109"/>
    </source>
</evidence>
<evidence type="ECO:0000256" key="6">
    <source>
        <dbReference type="ARBA" id="ARBA00022592"/>
    </source>
</evidence>
<comment type="subcellular location">
    <subcellularLocation>
        <location evidence="1 8">Cytoplasm</location>
    </subcellularLocation>
</comment>
<evidence type="ECO:0000256" key="5">
    <source>
        <dbReference type="ARBA" id="ARBA00022490"/>
    </source>
</evidence>
<dbReference type="GO" id="GO:0006817">
    <property type="term" value="P:phosphate ion transport"/>
    <property type="evidence" value="ECO:0007669"/>
    <property type="project" value="UniProtKB-KW"/>
</dbReference>
<dbReference type="GO" id="GO:0030643">
    <property type="term" value="P:intracellular phosphate ion homeostasis"/>
    <property type="evidence" value="ECO:0007669"/>
    <property type="project" value="InterPro"/>
</dbReference>
<evidence type="ECO:0000256" key="2">
    <source>
        <dbReference type="ARBA" id="ARBA00008107"/>
    </source>
</evidence>
<feature type="domain" description="PhoU" evidence="10">
    <location>
        <begin position="124"/>
        <end position="209"/>
    </location>
</feature>
<accession>A0A839AHM9</accession>
<name>A0A839AHM9_9HYPH</name>
<evidence type="ECO:0000256" key="4">
    <source>
        <dbReference type="ARBA" id="ARBA00022448"/>
    </source>
</evidence>
<dbReference type="PANTHER" id="PTHR42930">
    <property type="entry name" value="PHOSPHATE-SPECIFIC TRANSPORT SYSTEM ACCESSORY PROTEIN PHOU"/>
    <property type="match status" value="1"/>
</dbReference>
<sequence>MVQHTVTSYDEELKGLASKVAEMGGIAESMVSNSVTSLVKLDSELAQKTIQADKRLDQLQAELEEQAVLIIARRQPVAQDLREIVAAMRISNDLERVGDLAKNIAKRVVAIDGGMSPKRFALGVEHMSELALQQLKSVLDAYAERDAEAAENVRIHDDEVDAIYTSIFRELLTYMMEDPRQISICAHLLFCAKNIERIGDHATNVAENVTYMVTGRQPQDERPKVDETGFLDGENA</sequence>
<dbReference type="InterPro" id="IPR026022">
    <property type="entry name" value="PhoU_dom"/>
</dbReference>
<dbReference type="EMBL" id="JACFXV010000066">
    <property type="protein sequence ID" value="MBA5779213.1"/>
    <property type="molecule type" value="Genomic_DNA"/>
</dbReference>
<dbReference type="PIRSF" id="PIRSF003107">
    <property type="entry name" value="PhoU"/>
    <property type="match status" value="1"/>
</dbReference>
<organism evidence="11 12">
    <name type="scientific">Stappia albiluteola</name>
    <dbReference type="NCBI Taxonomy" id="2758565"/>
    <lineage>
        <taxon>Bacteria</taxon>
        <taxon>Pseudomonadati</taxon>
        <taxon>Pseudomonadota</taxon>
        <taxon>Alphaproteobacteria</taxon>
        <taxon>Hyphomicrobiales</taxon>
        <taxon>Stappiaceae</taxon>
        <taxon>Stappia</taxon>
    </lineage>
</organism>
<dbReference type="AlphaFoldDB" id="A0A839AHM9"/>
<dbReference type="Proteomes" id="UP000541109">
    <property type="component" value="Unassembled WGS sequence"/>
</dbReference>
<keyword evidence="4 8" id="KW-0813">Transport</keyword>
<dbReference type="SUPFAM" id="SSF109755">
    <property type="entry name" value="PhoU-like"/>
    <property type="match status" value="1"/>
</dbReference>
<reference evidence="11 12" key="1">
    <citation type="submission" date="2020-07" db="EMBL/GenBank/DDBJ databases">
        <title>Stappia sp., F7233, whole genome shotgun sequencing project.</title>
        <authorList>
            <person name="Jiang S."/>
            <person name="Liu Z.W."/>
            <person name="Du Z.J."/>
        </authorList>
    </citation>
    <scope>NUCLEOTIDE SEQUENCE [LARGE SCALE GENOMIC DNA]</scope>
    <source>
        <strain evidence="11 12">F7233</strain>
    </source>
</reference>
<comment type="function">
    <text evidence="7 8">Plays a role in the regulation of phosphate uptake.</text>
</comment>
<feature type="compositionally biased region" description="Basic and acidic residues" evidence="9">
    <location>
        <begin position="218"/>
        <end position="227"/>
    </location>
</feature>
<dbReference type="GO" id="GO:0005737">
    <property type="term" value="C:cytoplasm"/>
    <property type="evidence" value="ECO:0007669"/>
    <property type="project" value="UniProtKB-SubCell"/>
</dbReference>
<comment type="similarity">
    <text evidence="2 8">Belongs to the PhoU family.</text>
</comment>
<dbReference type="GO" id="GO:0045936">
    <property type="term" value="P:negative regulation of phosphate metabolic process"/>
    <property type="evidence" value="ECO:0007669"/>
    <property type="project" value="InterPro"/>
</dbReference>
<evidence type="ECO:0000256" key="8">
    <source>
        <dbReference type="PIRNR" id="PIRNR003107"/>
    </source>
</evidence>
<gene>
    <name evidence="11" type="primary">phoU</name>
    <name evidence="11" type="ORF">H2509_18955</name>
</gene>
<feature type="region of interest" description="Disordered" evidence="9">
    <location>
        <begin position="215"/>
        <end position="236"/>
    </location>
</feature>
<comment type="subunit">
    <text evidence="3 8">Homodimer.</text>
</comment>
<evidence type="ECO:0000256" key="1">
    <source>
        <dbReference type="ARBA" id="ARBA00004496"/>
    </source>
</evidence>
<comment type="caution">
    <text evidence="11">The sequence shown here is derived from an EMBL/GenBank/DDBJ whole genome shotgun (WGS) entry which is preliminary data.</text>
</comment>